<reference evidence="2" key="1">
    <citation type="journal article" date="1988" name="Mol. Cell. Biol.">
        <title>Structural and functional analysis of the rat malic enzyme gene promoter.</title>
        <authorList>
            <person name="Morioka H."/>
            <person name="Tennyson G.E."/>
            <person name="Nikodem V.M."/>
        </authorList>
    </citation>
    <scope>NUCLEOTIDE SEQUENCE</scope>
</reference>
<dbReference type="EMBL" id="M35258">
    <property type="protein sequence ID" value="AAA41564.1"/>
    <property type="molecule type" value="Genomic_DNA"/>
</dbReference>
<evidence type="ECO:0000256" key="1">
    <source>
        <dbReference type="SAM" id="MobiDB-lite"/>
    </source>
</evidence>
<name>Q63326_RAT</name>
<sequence length="62" mass="6618">MDPRAPRRRHTHQRGYLLTRDPHLNKVSPAPRAALGPPLGSGTRVPPRGRSHPGGHCGAGAN</sequence>
<protein>
    <submittedName>
        <fullName evidence="2">Rat malic enzyme (ME)</fullName>
    </submittedName>
</protein>
<feature type="compositionally biased region" description="Low complexity" evidence="1">
    <location>
        <begin position="28"/>
        <end position="42"/>
    </location>
</feature>
<feature type="compositionally biased region" description="Basic residues" evidence="1">
    <location>
        <begin position="1"/>
        <end position="13"/>
    </location>
</feature>
<accession>Q63326</accession>
<organism evidence="2">
    <name type="scientific">Rattus norvegicus</name>
    <name type="common">Rat</name>
    <dbReference type="NCBI Taxonomy" id="10116"/>
    <lineage>
        <taxon>Eukaryota</taxon>
        <taxon>Metazoa</taxon>
        <taxon>Chordata</taxon>
        <taxon>Craniata</taxon>
        <taxon>Vertebrata</taxon>
        <taxon>Euteleostomi</taxon>
        <taxon>Mammalia</taxon>
        <taxon>Eutheria</taxon>
        <taxon>Euarchontoglires</taxon>
        <taxon>Glires</taxon>
        <taxon>Rodentia</taxon>
        <taxon>Myomorpha</taxon>
        <taxon>Muroidea</taxon>
        <taxon>Muridae</taxon>
        <taxon>Murinae</taxon>
        <taxon>Rattus</taxon>
    </lineage>
</organism>
<reference evidence="2" key="2">
    <citation type="journal article" date="1990" name="J. Biol. Chem.">
        <title>Identification of a thyroid hormone response element in the malic enzyme gene.</title>
        <authorList>
            <person name="Petty K.J."/>
            <person name="Desvergne B."/>
            <person name="Mitsuhashi T."/>
            <person name="Nikodem V.M."/>
        </authorList>
    </citation>
    <scope>NUCLEOTIDE SEQUENCE</scope>
</reference>
<feature type="region of interest" description="Disordered" evidence="1">
    <location>
        <begin position="1"/>
        <end position="62"/>
    </location>
</feature>
<evidence type="ECO:0000313" key="2">
    <source>
        <dbReference type="EMBL" id="AAA41564.1"/>
    </source>
</evidence>
<dbReference type="AlphaFoldDB" id="Q63326"/>
<proteinExistence type="predicted"/>
<feature type="non-terminal residue" evidence="2">
    <location>
        <position position="62"/>
    </location>
</feature>